<protein>
    <recommendedName>
        <fullName evidence="11">G-protein coupled receptors family 1 profile domain-containing protein</fullName>
    </recommendedName>
</protein>
<keyword evidence="4 10" id="KW-1133">Transmembrane helix</keyword>
<keyword evidence="8" id="KW-0675">Receptor</keyword>
<keyword evidence="6 10" id="KW-0472">Membrane</keyword>
<keyword evidence="2" id="KW-1003">Cell membrane</keyword>
<keyword evidence="5" id="KW-0297">G-protein coupled receptor</keyword>
<accession>A0A0L8HPP2</accession>
<dbReference type="Pfam" id="PF00001">
    <property type="entry name" value="7tm_1"/>
    <property type="match status" value="1"/>
</dbReference>
<dbReference type="GO" id="GO:0005886">
    <property type="term" value="C:plasma membrane"/>
    <property type="evidence" value="ECO:0007669"/>
    <property type="project" value="UniProtKB-SubCell"/>
</dbReference>
<dbReference type="GO" id="GO:0071880">
    <property type="term" value="P:adenylate cyclase-activating adrenergic receptor signaling pathway"/>
    <property type="evidence" value="ECO:0007669"/>
    <property type="project" value="TreeGrafter"/>
</dbReference>
<evidence type="ECO:0000256" key="2">
    <source>
        <dbReference type="ARBA" id="ARBA00022475"/>
    </source>
</evidence>
<evidence type="ECO:0000256" key="9">
    <source>
        <dbReference type="ARBA" id="ARBA00023224"/>
    </source>
</evidence>
<dbReference type="STRING" id="37653.A0A0L8HPP2"/>
<dbReference type="SMART" id="SM01381">
    <property type="entry name" value="7TM_GPCR_Srsx"/>
    <property type="match status" value="1"/>
</dbReference>
<dbReference type="OrthoDB" id="10575102at2759"/>
<feature type="transmembrane region" description="Helical" evidence="10">
    <location>
        <begin position="120"/>
        <end position="146"/>
    </location>
</feature>
<evidence type="ECO:0000256" key="7">
    <source>
        <dbReference type="ARBA" id="ARBA00023157"/>
    </source>
</evidence>
<dbReference type="GO" id="GO:0043410">
    <property type="term" value="P:positive regulation of MAPK cascade"/>
    <property type="evidence" value="ECO:0007669"/>
    <property type="project" value="TreeGrafter"/>
</dbReference>
<feature type="transmembrane region" description="Helical" evidence="10">
    <location>
        <begin position="309"/>
        <end position="333"/>
    </location>
</feature>
<evidence type="ECO:0000259" key="11">
    <source>
        <dbReference type="PROSITE" id="PS50262"/>
    </source>
</evidence>
<feature type="transmembrane region" description="Helical" evidence="10">
    <location>
        <begin position="167"/>
        <end position="186"/>
    </location>
</feature>
<feature type="transmembrane region" description="Helical" evidence="10">
    <location>
        <begin position="217"/>
        <end position="237"/>
    </location>
</feature>
<organism evidence="12">
    <name type="scientific">Octopus bimaculoides</name>
    <name type="common">California two-spotted octopus</name>
    <dbReference type="NCBI Taxonomy" id="37653"/>
    <lineage>
        <taxon>Eukaryota</taxon>
        <taxon>Metazoa</taxon>
        <taxon>Spiralia</taxon>
        <taxon>Lophotrochozoa</taxon>
        <taxon>Mollusca</taxon>
        <taxon>Cephalopoda</taxon>
        <taxon>Coleoidea</taxon>
        <taxon>Octopodiformes</taxon>
        <taxon>Octopoda</taxon>
        <taxon>Incirrata</taxon>
        <taxon>Octopodidae</taxon>
        <taxon>Octopus</taxon>
    </lineage>
</organism>
<dbReference type="Gene3D" id="1.20.1070.10">
    <property type="entry name" value="Rhodopsin 7-helix transmembrane proteins"/>
    <property type="match status" value="1"/>
</dbReference>
<reference evidence="12" key="1">
    <citation type="submission" date="2015-07" db="EMBL/GenBank/DDBJ databases">
        <title>MeaNS - Measles Nucleotide Surveillance Program.</title>
        <authorList>
            <person name="Tran T."/>
            <person name="Druce J."/>
        </authorList>
    </citation>
    <scope>NUCLEOTIDE SEQUENCE</scope>
    <source>
        <strain evidence="12">UCB-OBI-ISO-001</strain>
        <tissue evidence="12">Gonad</tissue>
    </source>
</reference>
<evidence type="ECO:0000256" key="4">
    <source>
        <dbReference type="ARBA" id="ARBA00022989"/>
    </source>
</evidence>
<dbReference type="InterPro" id="IPR000276">
    <property type="entry name" value="GPCR_Rhodpsn"/>
</dbReference>
<evidence type="ECO:0000256" key="6">
    <source>
        <dbReference type="ARBA" id="ARBA00023136"/>
    </source>
</evidence>
<feature type="transmembrane region" description="Helical" evidence="10">
    <location>
        <begin position="51"/>
        <end position="76"/>
    </location>
</feature>
<dbReference type="FunFam" id="1.20.1070.10:FF:000523">
    <property type="entry name" value="5-hydroxytryptamine receptor 2B"/>
    <property type="match status" value="1"/>
</dbReference>
<gene>
    <name evidence="12" type="ORF">OCBIM_22009347mg</name>
</gene>
<proteinExistence type="predicted"/>
<feature type="domain" description="G-protein coupled receptors family 1 profile" evidence="11">
    <location>
        <begin position="67"/>
        <end position="330"/>
    </location>
</feature>
<dbReference type="PANTHER" id="PTHR24248:SF66">
    <property type="entry name" value="OCTOPAMINE RECEPTOR BETA-3R"/>
    <property type="match status" value="1"/>
</dbReference>
<dbReference type="EMBL" id="KQ417585">
    <property type="protein sequence ID" value="KOF91238.1"/>
    <property type="molecule type" value="Genomic_DNA"/>
</dbReference>
<dbReference type="PROSITE" id="PS50262">
    <property type="entry name" value="G_PROTEIN_RECEP_F1_2"/>
    <property type="match status" value="1"/>
</dbReference>
<dbReference type="InterPro" id="IPR017452">
    <property type="entry name" value="GPCR_Rhodpsn_7TM"/>
</dbReference>
<dbReference type="SUPFAM" id="SSF81321">
    <property type="entry name" value="Family A G protein-coupled receptor-like"/>
    <property type="match status" value="1"/>
</dbReference>
<keyword evidence="9" id="KW-0807">Transducer</keyword>
<evidence type="ECO:0000256" key="5">
    <source>
        <dbReference type="ARBA" id="ARBA00023040"/>
    </source>
</evidence>
<keyword evidence="3 10" id="KW-0812">Transmembrane</keyword>
<evidence type="ECO:0000256" key="10">
    <source>
        <dbReference type="SAM" id="Phobius"/>
    </source>
</evidence>
<evidence type="ECO:0000313" key="12">
    <source>
        <dbReference type="EMBL" id="KOF91238.1"/>
    </source>
</evidence>
<comment type="subcellular location">
    <subcellularLocation>
        <location evidence="1">Cell membrane</location>
        <topology evidence="1">Multi-pass membrane protein</topology>
    </subcellularLocation>
</comment>
<evidence type="ECO:0000256" key="1">
    <source>
        <dbReference type="ARBA" id="ARBA00004651"/>
    </source>
</evidence>
<dbReference type="PANTHER" id="PTHR24248">
    <property type="entry name" value="ADRENERGIC RECEPTOR-RELATED G-PROTEIN COUPLED RECEPTOR"/>
    <property type="match status" value="1"/>
</dbReference>
<feature type="transmembrane region" description="Helical" evidence="10">
    <location>
        <begin position="279"/>
        <end position="303"/>
    </location>
</feature>
<name>A0A0L8HPP2_OCTBM</name>
<keyword evidence="7" id="KW-1015">Disulfide bond</keyword>
<evidence type="ECO:0000256" key="8">
    <source>
        <dbReference type="ARBA" id="ARBA00023170"/>
    </source>
</evidence>
<dbReference type="PRINTS" id="PR00237">
    <property type="entry name" value="GPCRRHODOPSN"/>
</dbReference>
<dbReference type="AlphaFoldDB" id="A0A0L8HPP2"/>
<evidence type="ECO:0000256" key="3">
    <source>
        <dbReference type="ARBA" id="ARBA00022692"/>
    </source>
</evidence>
<feature type="transmembrane region" description="Helical" evidence="10">
    <location>
        <begin position="88"/>
        <end position="108"/>
    </location>
</feature>
<sequence length="384" mass="43308">MDLNQATFDLQDYPRTGMNNTFPAFNDSNKCDEILSYLAEPPPQLCFWVKFALGFFLSCLAGLTISGNCLVIAAVLTHNHLKSYTNAFVVSLAISDTLVGGAVMPYAIRQLMWDNHWGHGLILCRIIICLDVTFTTTSIFHLVCLAGDRYLAICRPFQHQKVKKRHVVISIILCWTVPLLISFVPITNEWNLKGIEAIYECIAPPGSDVCIFLVNKAFAFTCSAVAFYIPSAFLVMCNAQIYTAAKRQAKQIRTLEQAIIQNKNKRKAFKHEAKAAKTLGIIMGCFCVCWCPFFIINVIDAIIQYQTPYYLWQVAVWLGYSNSTMNPFLFYFFNRSFRIAFRRILRMKTNHGTVGQCDDLTTAAAGSQGSDINCRYFPAQTNGF</sequence>
<dbReference type="GO" id="GO:0004930">
    <property type="term" value="F:G protein-coupled receptor activity"/>
    <property type="evidence" value="ECO:0007669"/>
    <property type="project" value="UniProtKB-KW"/>
</dbReference>